<reference evidence="2 3" key="1">
    <citation type="journal article" date="2012" name="J. Bacteriol.">
        <title>Draft Genome Sequences of Four Axenic Mycoplasma genitalium Strains Isolated from Denmark, Japan, and Australia.</title>
        <authorList>
            <person name="McGowin C.L."/>
            <person name="Ma L."/>
            <person name="Jensen J.S."/>
            <person name="Mancuso M.M."/>
            <person name="Hamasuna R."/>
            <person name="Adegboye D."/>
            <person name="Martin D.H."/>
        </authorList>
    </citation>
    <scope>NUCLEOTIDE SEQUENCE [LARGE SCALE GENOMIC DNA]</scope>
    <source>
        <strain evidence="2 3">M6320</strain>
    </source>
</reference>
<name>A0ABC7ZKA7_MYCGT</name>
<organism evidence="2 3">
    <name type="scientific">Mycoplasmoides genitalium M6320</name>
    <dbReference type="NCBI Taxonomy" id="662945"/>
    <lineage>
        <taxon>Bacteria</taxon>
        <taxon>Bacillati</taxon>
        <taxon>Mycoplasmatota</taxon>
        <taxon>Mycoplasmoidales</taxon>
        <taxon>Mycoplasmoidaceae</taxon>
        <taxon>Mycoplasmoides</taxon>
    </lineage>
</organism>
<protein>
    <submittedName>
        <fullName evidence="2">Uncharacterized protein</fullName>
    </submittedName>
</protein>
<evidence type="ECO:0000313" key="2">
    <source>
        <dbReference type="EMBL" id="AFQ04191.1"/>
    </source>
</evidence>
<keyword evidence="1" id="KW-1133">Transmembrane helix</keyword>
<evidence type="ECO:0000256" key="1">
    <source>
        <dbReference type="SAM" id="Phobius"/>
    </source>
</evidence>
<dbReference type="EMBL" id="CP003772">
    <property type="protein sequence ID" value="AFQ04191.1"/>
    <property type="molecule type" value="Genomic_DNA"/>
</dbReference>
<gene>
    <name evidence="2" type="ORF">CM1_02175</name>
</gene>
<dbReference type="AlphaFoldDB" id="A0ABC7ZKA7"/>
<accession>A0ABC7ZKA7</accession>
<feature type="transmembrane region" description="Helical" evidence="1">
    <location>
        <begin position="41"/>
        <end position="62"/>
    </location>
</feature>
<proteinExistence type="predicted"/>
<dbReference type="RefSeq" id="WP_014894048.1">
    <property type="nucleotide sequence ID" value="NC_018497.1"/>
</dbReference>
<keyword evidence="1" id="KW-0472">Membrane</keyword>
<sequence length="69" mass="7824">MKIKKCYIIAVISAFIGFLFYFLSSLIGITDVNNAKTVATVFFVLATLIVVNAIVFWILYLFKKKNVVK</sequence>
<dbReference type="KEGG" id="mgx:CM1_02175"/>
<dbReference type="Proteomes" id="UP000005254">
    <property type="component" value="Chromosome"/>
</dbReference>
<keyword evidence="1" id="KW-0812">Transmembrane</keyword>
<feature type="transmembrane region" description="Helical" evidence="1">
    <location>
        <begin position="7"/>
        <end position="29"/>
    </location>
</feature>
<dbReference type="GeneID" id="99647258"/>
<evidence type="ECO:0000313" key="3">
    <source>
        <dbReference type="Proteomes" id="UP000005254"/>
    </source>
</evidence>